<dbReference type="AlphaFoldDB" id="A0A0E9SCW2"/>
<protein>
    <submittedName>
        <fullName evidence="1">Uncharacterized protein</fullName>
    </submittedName>
</protein>
<sequence length="40" mass="4261">MLSQAIMTHSQSLPLGKSIRGLKSKNGASVTHMRSCCVVC</sequence>
<dbReference type="EMBL" id="GBXM01069495">
    <property type="protein sequence ID" value="JAH39082.1"/>
    <property type="molecule type" value="Transcribed_RNA"/>
</dbReference>
<name>A0A0E9SCW2_ANGAN</name>
<organism evidence="1">
    <name type="scientific">Anguilla anguilla</name>
    <name type="common">European freshwater eel</name>
    <name type="synonym">Muraena anguilla</name>
    <dbReference type="NCBI Taxonomy" id="7936"/>
    <lineage>
        <taxon>Eukaryota</taxon>
        <taxon>Metazoa</taxon>
        <taxon>Chordata</taxon>
        <taxon>Craniata</taxon>
        <taxon>Vertebrata</taxon>
        <taxon>Euteleostomi</taxon>
        <taxon>Actinopterygii</taxon>
        <taxon>Neopterygii</taxon>
        <taxon>Teleostei</taxon>
        <taxon>Anguilliformes</taxon>
        <taxon>Anguillidae</taxon>
        <taxon>Anguilla</taxon>
    </lineage>
</organism>
<evidence type="ECO:0000313" key="1">
    <source>
        <dbReference type="EMBL" id="JAH39082.1"/>
    </source>
</evidence>
<accession>A0A0E9SCW2</accession>
<reference evidence="1" key="2">
    <citation type="journal article" date="2015" name="Fish Shellfish Immunol.">
        <title>Early steps in the European eel (Anguilla anguilla)-Vibrio vulnificus interaction in the gills: Role of the RtxA13 toxin.</title>
        <authorList>
            <person name="Callol A."/>
            <person name="Pajuelo D."/>
            <person name="Ebbesson L."/>
            <person name="Teles M."/>
            <person name="MacKenzie S."/>
            <person name="Amaro C."/>
        </authorList>
    </citation>
    <scope>NUCLEOTIDE SEQUENCE</scope>
</reference>
<proteinExistence type="predicted"/>
<reference evidence="1" key="1">
    <citation type="submission" date="2014-11" db="EMBL/GenBank/DDBJ databases">
        <authorList>
            <person name="Amaro Gonzalez C."/>
        </authorList>
    </citation>
    <scope>NUCLEOTIDE SEQUENCE</scope>
</reference>